<feature type="domain" description="2Fe-2S ferredoxin-type" evidence="7">
    <location>
        <begin position="2"/>
        <end position="105"/>
    </location>
</feature>
<keyword evidence="4" id="KW-0408">Iron</keyword>
<dbReference type="PROSITE" id="PS51085">
    <property type="entry name" value="2FE2S_FER_2"/>
    <property type="match status" value="1"/>
</dbReference>
<comment type="caution">
    <text evidence="8">The sequence shown here is derived from an EMBL/GenBank/DDBJ whole genome shotgun (WGS) entry which is preliminary data.</text>
</comment>
<dbReference type="SUPFAM" id="SSF54292">
    <property type="entry name" value="2Fe-2S ferredoxin-like"/>
    <property type="match status" value="1"/>
</dbReference>
<organism evidence="8 9">
    <name type="scientific">Cellvibrio fontiphilus</name>
    <dbReference type="NCBI Taxonomy" id="1815559"/>
    <lineage>
        <taxon>Bacteria</taxon>
        <taxon>Pseudomonadati</taxon>
        <taxon>Pseudomonadota</taxon>
        <taxon>Gammaproteobacteria</taxon>
        <taxon>Cellvibrionales</taxon>
        <taxon>Cellvibrionaceae</taxon>
        <taxon>Cellvibrio</taxon>
    </lineage>
</organism>
<dbReference type="RefSeq" id="WP_378116363.1">
    <property type="nucleotide sequence ID" value="NZ_JBHRTF010000002.1"/>
</dbReference>
<evidence type="ECO:0000259" key="7">
    <source>
        <dbReference type="PROSITE" id="PS51085"/>
    </source>
</evidence>
<keyword evidence="5" id="KW-0411">Iron-sulfur</keyword>
<dbReference type="Pfam" id="PF00111">
    <property type="entry name" value="Fer2"/>
    <property type="match status" value="1"/>
</dbReference>
<dbReference type="InterPro" id="IPR001055">
    <property type="entry name" value="Adrenodoxin-like"/>
</dbReference>
<dbReference type="EMBL" id="JBHRTF010000002">
    <property type="protein sequence ID" value="MFC3114744.1"/>
    <property type="molecule type" value="Genomic_DNA"/>
</dbReference>
<dbReference type="InterPro" id="IPR001041">
    <property type="entry name" value="2Fe-2S_ferredoxin-type"/>
</dbReference>
<evidence type="ECO:0000256" key="3">
    <source>
        <dbReference type="ARBA" id="ARBA00022723"/>
    </source>
</evidence>
<reference evidence="9" key="1">
    <citation type="journal article" date="2019" name="Int. J. Syst. Evol. Microbiol.">
        <title>The Global Catalogue of Microorganisms (GCM) 10K type strain sequencing project: providing services to taxonomists for standard genome sequencing and annotation.</title>
        <authorList>
            <consortium name="The Broad Institute Genomics Platform"/>
            <consortium name="The Broad Institute Genome Sequencing Center for Infectious Disease"/>
            <person name="Wu L."/>
            <person name="Ma J."/>
        </authorList>
    </citation>
    <scope>NUCLEOTIDE SEQUENCE [LARGE SCALE GENOMIC DNA]</scope>
    <source>
        <strain evidence="9">KCTC 52237</strain>
    </source>
</reference>
<dbReference type="Gene3D" id="3.10.20.30">
    <property type="match status" value="1"/>
</dbReference>
<dbReference type="Proteomes" id="UP001595555">
    <property type="component" value="Unassembled WGS sequence"/>
</dbReference>
<evidence type="ECO:0000256" key="4">
    <source>
        <dbReference type="ARBA" id="ARBA00023004"/>
    </source>
</evidence>
<gene>
    <name evidence="8" type="ORF">ACFODX_04180</name>
</gene>
<evidence type="ECO:0000256" key="2">
    <source>
        <dbReference type="ARBA" id="ARBA00022714"/>
    </source>
</evidence>
<dbReference type="InterPro" id="IPR036010">
    <property type="entry name" value="2Fe-2S_ferredoxin-like_sf"/>
</dbReference>
<evidence type="ECO:0000313" key="8">
    <source>
        <dbReference type="EMBL" id="MFC3114744.1"/>
    </source>
</evidence>
<proteinExistence type="inferred from homology"/>
<accession>A0ABV7FFR9</accession>
<protein>
    <submittedName>
        <fullName evidence="8">2Fe-2S iron-sulfur cluster-binding protein</fullName>
    </submittedName>
</protein>
<dbReference type="PANTHER" id="PTHR23426:SF65">
    <property type="entry name" value="FERREDOXIN-2, MITOCHONDRIAL"/>
    <property type="match status" value="1"/>
</dbReference>
<evidence type="ECO:0000313" key="9">
    <source>
        <dbReference type="Proteomes" id="UP001595555"/>
    </source>
</evidence>
<evidence type="ECO:0000256" key="6">
    <source>
        <dbReference type="ARBA" id="ARBA00034078"/>
    </source>
</evidence>
<dbReference type="PANTHER" id="PTHR23426">
    <property type="entry name" value="FERREDOXIN/ADRENODOXIN"/>
    <property type="match status" value="1"/>
</dbReference>
<dbReference type="CDD" id="cd00207">
    <property type="entry name" value="fer2"/>
    <property type="match status" value="1"/>
</dbReference>
<keyword evidence="3" id="KW-0479">Metal-binding</keyword>
<comment type="similarity">
    <text evidence="1">Belongs to the adrenodoxin/putidaredoxin family.</text>
</comment>
<evidence type="ECO:0000256" key="5">
    <source>
        <dbReference type="ARBA" id="ARBA00023014"/>
    </source>
</evidence>
<keyword evidence="2" id="KW-0001">2Fe-2S</keyword>
<evidence type="ECO:0000256" key="1">
    <source>
        <dbReference type="ARBA" id="ARBA00010914"/>
    </source>
</evidence>
<comment type="cofactor">
    <cofactor evidence="6">
        <name>[2Fe-2S] cluster</name>
        <dbReference type="ChEBI" id="CHEBI:190135"/>
    </cofactor>
</comment>
<name>A0ABV7FFR9_9GAMM</name>
<sequence length="105" mass="11642">MNYISVIDHEQNEVKVDAPPGDTLMEILRDNLFDVAATCSGAGTCGTCHLHVDEAWFGLLPQKDCYEEDTLRDSFHYSATQSRLACQITFDESLSGIRVSLVNSN</sequence>
<keyword evidence="9" id="KW-1185">Reference proteome</keyword>
<dbReference type="InterPro" id="IPR012675">
    <property type="entry name" value="Beta-grasp_dom_sf"/>
</dbReference>